<evidence type="ECO:0000313" key="3">
    <source>
        <dbReference type="Proteomes" id="UP000683000"/>
    </source>
</evidence>
<protein>
    <submittedName>
        <fullName evidence="2">Uncharacterized protein</fullName>
    </submittedName>
</protein>
<dbReference type="Gene3D" id="1.25.40.10">
    <property type="entry name" value="Tetratricopeptide repeat domain"/>
    <property type="match status" value="1"/>
</dbReference>
<name>A0A8I2YPD3_9AGAM</name>
<dbReference type="EMBL" id="JAGFBS010000014">
    <property type="protein sequence ID" value="KAG6375674.1"/>
    <property type="molecule type" value="Genomic_DNA"/>
</dbReference>
<keyword evidence="3" id="KW-1185">Reference proteome</keyword>
<evidence type="ECO:0000313" key="2">
    <source>
        <dbReference type="EMBL" id="KAG6375674.1"/>
    </source>
</evidence>
<reference evidence="2" key="1">
    <citation type="submission" date="2021-03" db="EMBL/GenBank/DDBJ databases">
        <title>Evolutionary innovations through gain and loss of genes in the ectomycorrhizal Boletales.</title>
        <authorList>
            <person name="Wu G."/>
            <person name="Miyauchi S."/>
            <person name="Morin E."/>
            <person name="Yang Z.-L."/>
            <person name="Xu J."/>
            <person name="Martin F.M."/>
        </authorList>
    </citation>
    <scope>NUCLEOTIDE SEQUENCE</scope>
    <source>
        <strain evidence="2">BR01</strain>
    </source>
</reference>
<gene>
    <name evidence="2" type="ORF">JVT61DRAFT_3247</name>
</gene>
<comment type="caution">
    <text evidence="2">The sequence shown here is derived from an EMBL/GenBank/DDBJ whole genome shotgun (WGS) entry which is preliminary data.</text>
</comment>
<sequence length="289" mass="32493">MLREQEMQCTRAEITKLEESLHSQEQSSNDKIAHLEKTNQELRNELVESRRAANQKVATLNETIKTSGAKDKSSSSKIVHLEQTVEGLRMQLADSQRKVDKKDDIIKTLRAFVRANDEQHRCEALYAAGRIHDAAELLMEIGDIGNSEARANLRIVDWVHEFTHRCATSLESIGDEVLKTTQNDEALRAYSMALSLGSSNPKTLLTKWASTMLVRGSANEVLGAASKFKLPRFLIHQAICDVLERDGHVAEAIECLQQMERELVGDKGIPAEQATWESGKEFQQRRNQA</sequence>
<dbReference type="AlphaFoldDB" id="A0A8I2YPD3"/>
<proteinExistence type="predicted"/>
<organism evidence="2 3">
    <name type="scientific">Boletus reticuloceps</name>
    <dbReference type="NCBI Taxonomy" id="495285"/>
    <lineage>
        <taxon>Eukaryota</taxon>
        <taxon>Fungi</taxon>
        <taxon>Dikarya</taxon>
        <taxon>Basidiomycota</taxon>
        <taxon>Agaricomycotina</taxon>
        <taxon>Agaricomycetes</taxon>
        <taxon>Agaricomycetidae</taxon>
        <taxon>Boletales</taxon>
        <taxon>Boletineae</taxon>
        <taxon>Boletaceae</taxon>
        <taxon>Boletoideae</taxon>
        <taxon>Boletus</taxon>
    </lineage>
</organism>
<dbReference type="OrthoDB" id="2685649at2759"/>
<feature type="coiled-coil region" evidence="1">
    <location>
        <begin position="7"/>
        <end position="98"/>
    </location>
</feature>
<evidence type="ECO:0000256" key="1">
    <source>
        <dbReference type="SAM" id="Coils"/>
    </source>
</evidence>
<accession>A0A8I2YPD3</accession>
<keyword evidence="1" id="KW-0175">Coiled coil</keyword>
<dbReference type="Proteomes" id="UP000683000">
    <property type="component" value="Unassembled WGS sequence"/>
</dbReference>
<dbReference type="InterPro" id="IPR011990">
    <property type="entry name" value="TPR-like_helical_dom_sf"/>
</dbReference>